<dbReference type="Gene3D" id="1.20.5.170">
    <property type="match status" value="1"/>
</dbReference>
<comment type="similarity">
    <text evidence="4">Belongs to the intermediate filament family.</text>
</comment>
<dbReference type="InterPro" id="IPR018039">
    <property type="entry name" value="IF_conserved"/>
</dbReference>
<evidence type="ECO:0000256" key="3">
    <source>
        <dbReference type="ARBA" id="ARBA00023054"/>
    </source>
</evidence>
<feature type="domain" description="IF rod" evidence="7">
    <location>
        <begin position="106"/>
        <end position="417"/>
    </location>
</feature>
<evidence type="ECO:0000313" key="9">
    <source>
        <dbReference type="Proteomes" id="UP000335636"/>
    </source>
</evidence>
<dbReference type="PROSITE" id="PS00226">
    <property type="entry name" value="IF_ROD_1"/>
    <property type="match status" value="1"/>
</dbReference>
<feature type="coiled-coil region" evidence="5">
    <location>
        <begin position="209"/>
        <end position="295"/>
    </location>
</feature>
<dbReference type="GO" id="GO:0030855">
    <property type="term" value="P:epithelial cell differentiation"/>
    <property type="evidence" value="ECO:0007669"/>
    <property type="project" value="TreeGrafter"/>
</dbReference>
<feature type="region of interest" description="Disordered" evidence="6">
    <location>
        <begin position="413"/>
        <end position="461"/>
    </location>
</feature>
<evidence type="ECO:0000256" key="5">
    <source>
        <dbReference type="SAM" id="Coils"/>
    </source>
</evidence>
<organism evidence="8 9">
    <name type="scientific">Marmota monax</name>
    <name type="common">Woodchuck</name>
    <dbReference type="NCBI Taxonomy" id="9995"/>
    <lineage>
        <taxon>Eukaryota</taxon>
        <taxon>Metazoa</taxon>
        <taxon>Chordata</taxon>
        <taxon>Craniata</taxon>
        <taxon>Vertebrata</taxon>
        <taxon>Euteleostomi</taxon>
        <taxon>Mammalia</taxon>
        <taxon>Eutheria</taxon>
        <taxon>Euarchontoglires</taxon>
        <taxon>Glires</taxon>
        <taxon>Rodentia</taxon>
        <taxon>Sciuromorpha</taxon>
        <taxon>Sciuridae</taxon>
        <taxon>Xerinae</taxon>
        <taxon>Marmotini</taxon>
        <taxon>Marmota</taxon>
    </lineage>
</organism>
<dbReference type="PANTHER" id="PTHR23239:SF105">
    <property type="entry name" value="KERATIN, TYPE I CYTOSKELETAL 16"/>
    <property type="match status" value="1"/>
</dbReference>
<comment type="caution">
    <text evidence="8">The sequence shown here is derived from an EMBL/GenBank/DDBJ whole genome shotgun (WGS) entry which is preliminary data.</text>
</comment>
<feature type="region of interest" description="Disordered" evidence="6">
    <location>
        <begin position="1"/>
        <end position="21"/>
    </location>
</feature>
<protein>
    <recommendedName>
        <fullName evidence="7">IF rod domain-containing protein</fullName>
    </recommendedName>
</protein>
<reference evidence="8" key="1">
    <citation type="submission" date="2019-04" db="EMBL/GenBank/DDBJ databases">
        <authorList>
            <person name="Alioto T."/>
            <person name="Alioto T."/>
        </authorList>
    </citation>
    <scope>NUCLEOTIDE SEQUENCE [LARGE SCALE GENOMIC DNA]</scope>
</reference>
<dbReference type="AlphaFoldDB" id="A0A5E4CQ47"/>
<dbReference type="GO" id="GO:0005198">
    <property type="term" value="F:structural molecule activity"/>
    <property type="evidence" value="ECO:0007669"/>
    <property type="project" value="InterPro"/>
</dbReference>
<dbReference type="PANTHER" id="PTHR23239">
    <property type="entry name" value="INTERMEDIATE FILAMENT"/>
    <property type="match status" value="1"/>
</dbReference>
<evidence type="ECO:0000313" key="8">
    <source>
        <dbReference type="EMBL" id="VTJ83906.1"/>
    </source>
</evidence>
<feature type="compositionally biased region" description="Low complexity" evidence="6">
    <location>
        <begin position="417"/>
        <end position="430"/>
    </location>
</feature>
<evidence type="ECO:0000256" key="6">
    <source>
        <dbReference type="SAM" id="MobiDB-lite"/>
    </source>
</evidence>
<dbReference type="SMART" id="SM01391">
    <property type="entry name" value="Filament"/>
    <property type="match status" value="1"/>
</dbReference>
<dbReference type="FunFam" id="1.20.5.170:FF:000002">
    <property type="entry name" value="Type I keratin KA11"/>
    <property type="match status" value="1"/>
</dbReference>
<dbReference type="PRINTS" id="PR01248">
    <property type="entry name" value="TYPE1KERATIN"/>
</dbReference>
<feature type="coiled-coil region" evidence="5">
    <location>
        <begin position="110"/>
        <end position="144"/>
    </location>
</feature>
<dbReference type="SUPFAM" id="SSF64593">
    <property type="entry name" value="Intermediate filament protein, coiled coil region"/>
    <property type="match status" value="2"/>
</dbReference>
<sequence>MTTCSRQFTSSSSMKGSCGIGGGSSRISSVLAGGSCRAPSTYGGLSVTSSRFSSGGACGMGGGYGGGFSSSSSFGGALGSGFGGGFGGGFGAGFGVGDGGLLSGNEKITMQNLNDRLASYLDKVRALEEANTDLEVKIRDWYQRQRPSETKDYSPYFRTIEDLRNKIITATMENAQPILQIDNARLAADDFRTKYEHELALRQTVEADVNGLRRVLDELTLARADLEMQIESLKEELAYLKKNHEEEMLALRGQTGGDVNVEMDAAPGVDLSRILNEMRDQYEQMAEKNRRDAEAWFISKTEELNKEVASNSELIQSGRSEVTELRRVFQGLEIELQSQLSMKASLENSLEETKGRYCVQLAQIQGLIGSVEEQLAQLRCEMEQQSQEYKILLDVKTRLEQEIATYRRLLEGEDSHLSSSQHSSGQSYSSREGKVPGDPGHCGRAPLCRAPGSAQESAQLPEPFSPPFLSLSCSLLLILSPDPAHPQGSELLQLQPEPEPEPDPELQELICLSQNLLPPAGLASWREAWARTLSPSAAPAVSLSLCWWWANKADFLVDANLCDLCA</sequence>
<evidence type="ECO:0000259" key="7">
    <source>
        <dbReference type="PROSITE" id="PS51842"/>
    </source>
</evidence>
<dbReference type="InterPro" id="IPR002957">
    <property type="entry name" value="Keratin_I"/>
</dbReference>
<keyword evidence="2 4" id="KW-0403">Intermediate filament</keyword>
<dbReference type="Proteomes" id="UP000335636">
    <property type="component" value="Unassembled WGS sequence"/>
</dbReference>
<gene>
    <name evidence="8" type="ORF">MONAX_5E031605</name>
</gene>
<dbReference type="FunFam" id="1.20.5.1160:FF:000002">
    <property type="entry name" value="Type I keratin 10"/>
    <property type="match status" value="1"/>
</dbReference>
<accession>A0A5E4CQ47</accession>
<dbReference type="Gene3D" id="1.20.5.1160">
    <property type="entry name" value="Vasodilator-stimulated phosphoprotein"/>
    <property type="match status" value="1"/>
</dbReference>
<dbReference type="FunFam" id="1.20.5.500:FF:000001">
    <property type="entry name" value="Type II keratin 23"/>
    <property type="match status" value="1"/>
</dbReference>
<name>A0A5E4CQ47_MARMO</name>
<evidence type="ECO:0000256" key="2">
    <source>
        <dbReference type="ARBA" id="ARBA00022754"/>
    </source>
</evidence>
<dbReference type="InterPro" id="IPR039008">
    <property type="entry name" value="IF_rod_dom"/>
</dbReference>
<dbReference type="EMBL" id="CABDUW010001780">
    <property type="protein sequence ID" value="VTJ83906.1"/>
    <property type="molecule type" value="Genomic_DNA"/>
</dbReference>
<keyword evidence="9" id="KW-1185">Reference proteome</keyword>
<keyword evidence="1" id="KW-0416">Keratin</keyword>
<dbReference type="GO" id="GO:0045109">
    <property type="term" value="P:intermediate filament organization"/>
    <property type="evidence" value="ECO:0007669"/>
    <property type="project" value="TreeGrafter"/>
</dbReference>
<evidence type="ECO:0000256" key="4">
    <source>
        <dbReference type="RuleBase" id="RU000685"/>
    </source>
</evidence>
<proteinExistence type="inferred from homology"/>
<evidence type="ECO:0000256" key="1">
    <source>
        <dbReference type="ARBA" id="ARBA00022744"/>
    </source>
</evidence>
<dbReference type="Gene3D" id="1.20.5.500">
    <property type="entry name" value="Single helix bin"/>
    <property type="match status" value="1"/>
</dbReference>
<dbReference type="Pfam" id="PF00038">
    <property type="entry name" value="Filament"/>
    <property type="match status" value="1"/>
</dbReference>
<feature type="coiled-coil region" evidence="5">
    <location>
        <begin position="361"/>
        <end position="402"/>
    </location>
</feature>
<dbReference type="GO" id="GO:0045095">
    <property type="term" value="C:keratin filament"/>
    <property type="evidence" value="ECO:0007669"/>
    <property type="project" value="TreeGrafter"/>
</dbReference>
<keyword evidence="3 5" id="KW-0175">Coiled coil</keyword>
<dbReference type="PROSITE" id="PS51842">
    <property type="entry name" value="IF_ROD_2"/>
    <property type="match status" value="1"/>
</dbReference>